<keyword evidence="7" id="KW-0807">Transducer</keyword>
<feature type="transmembrane region" description="Helical" evidence="8">
    <location>
        <begin position="473"/>
        <end position="493"/>
    </location>
</feature>
<feature type="transmembrane region" description="Helical" evidence="8">
    <location>
        <begin position="379"/>
        <end position="401"/>
    </location>
</feature>
<feature type="transmembrane region" description="Helical" evidence="8">
    <location>
        <begin position="166"/>
        <end position="192"/>
    </location>
</feature>
<dbReference type="STRING" id="43041.A0A182JXJ1"/>
<protein>
    <recommendedName>
        <fullName evidence="11">Gustatory receptor</fullName>
    </recommendedName>
</protein>
<keyword evidence="3 8" id="KW-0812">Transmembrane</keyword>
<keyword evidence="10" id="KW-1185">Reference proteome</keyword>
<feature type="transmembrane region" description="Helical" evidence="8">
    <location>
        <begin position="40"/>
        <end position="62"/>
    </location>
</feature>
<evidence type="ECO:0000313" key="10">
    <source>
        <dbReference type="Proteomes" id="UP000075881"/>
    </source>
</evidence>
<reference evidence="9" key="2">
    <citation type="submission" date="2020-05" db="UniProtKB">
        <authorList>
            <consortium name="EnsemblMetazoa"/>
        </authorList>
    </citation>
    <scope>IDENTIFICATION</scope>
    <source>
        <strain evidence="9">ACHKN1017</strain>
    </source>
</reference>
<dbReference type="EnsemblMetazoa" id="ACHR003223-RA">
    <property type="protein sequence ID" value="ACHR003223-PA"/>
    <property type="gene ID" value="ACHR003223"/>
</dbReference>
<keyword evidence="4 8" id="KW-1133">Transmembrane helix</keyword>
<reference evidence="10" key="1">
    <citation type="submission" date="2013-03" db="EMBL/GenBank/DDBJ databases">
        <title>The Genome Sequence of Anopheles christyi ACHKN1017.</title>
        <authorList>
            <consortium name="The Broad Institute Genomics Platform"/>
            <person name="Neafsey D.E."/>
            <person name="Besansky N."/>
            <person name="Walker B."/>
            <person name="Young S.K."/>
            <person name="Zeng Q."/>
            <person name="Gargeya S."/>
            <person name="Fitzgerald M."/>
            <person name="Haas B."/>
            <person name="Abouelleil A."/>
            <person name="Allen A.W."/>
            <person name="Alvarado L."/>
            <person name="Arachchi H.M."/>
            <person name="Berlin A.M."/>
            <person name="Chapman S.B."/>
            <person name="Gainer-Dewar J."/>
            <person name="Goldberg J."/>
            <person name="Griggs A."/>
            <person name="Gujja S."/>
            <person name="Hansen M."/>
            <person name="Howarth C."/>
            <person name="Imamovic A."/>
            <person name="Ireland A."/>
            <person name="Larimer J."/>
            <person name="McCowan C."/>
            <person name="Murphy C."/>
            <person name="Pearson M."/>
            <person name="Poon T.W."/>
            <person name="Priest M."/>
            <person name="Roberts A."/>
            <person name="Saif S."/>
            <person name="Shea T."/>
            <person name="Sisk P."/>
            <person name="Sykes S."/>
            <person name="Wortman J."/>
            <person name="Nusbaum C."/>
            <person name="Birren B."/>
        </authorList>
    </citation>
    <scope>NUCLEOTIDE SEQUENCE [LARGE SCALE GENOMIC DNA]</scope>
    <source>
        <strain evidence="10">ACHKN1017</strain>
    </source>
</reference>
<feature type="transmembrane region" description="Helical" evidence="8">
    <location>
        <begin position="573"/>
        <end position="601"/>
    </location>
</feature>
<dbReference type="InterPro" id="IPR013604">
    <property type="entry name" value="7TM_chemorcpt"/>
</dbReference>
<dbReference type="Proteomes" id="UP000075881">
    <property type="component" value="Unassembled WGS sequence"/>
</dbReference>
<feature type="transmembrane region" description="Helical" evidence="8">
    <location>
        <begin position="230"/>
        <end position="256"/>
    </location>
</feature>
<feature type="transmembrane region" description="Helical" evidence="8">
    <location>
        <begin position="765"/>
        <end position="786"/>
    </location>
</feature>
<dbReference type="Pfam" id="PF08395">
    <property type="entry name" value="7tm_7"/>
    <property type="match status" value="3"/>
</dbReference>
<feature type="transmembrane region" description="Helical" evidence="8">
    <location>
        <begin position="301"/>
        <end position="324"/>
    </location>
</feature>
<dbReference type="PANTHER" id="PTHR21143">
    <property type="entry name" value="INVERTEBRATE GUSTATORY RECEPTOR"/>
    <property type="match status" value="1"/>
</dbReference>
<keyword evidence="2" id="KW-1003">Cell membrane</keyword>
<feature type="transmembrane region" description="Helical" evidence="8">
    <location>
        <begin position="74"/>
        <end position="93"/>
    </location>
</feature>
<dbReference type="GO" id="GO:0007165">
    <property type="term" value="P:signal transduction"/>
    <property type="evidence" value="ECO:0007669"/>
    <property type="project" value="UniProtKB-KW"/>
</dbReference>
<evidence type="ECO:0000256" key="4">
    <source>
        <dbReference type="ARBA" id="ARBA00022989"/>
    </source>
</evidence>
<evidence type="ECO:0000256" key="5">
    <source>
        <dbReference type="ARBA" id="ARBA00023136"/>
    </source>
</evidence>
<feature type="transmembrane region" description="Helical" evidence="8">
    <location>
        <begin position="421"/>
        <end position="441"/>
    </location>
</feature>
<sequence length="790" mass="91882">MDPKGVLSFWEKCCIWLLMVCGVLPLHYNATTNRFVKSAFHYWGCIVGIGMYAVLGPWLYWVTVTRVIHPKTQLNYYMMVMQFLFMYIVILTSRLKTLSNRERLCQLLNSLLVLREQVLQGSSMVAFQPGLTRRLLLKLIIFDLGMMVLSASFFRTFVEQKQSLLYSLLGFCNLLQVSSMNVAITLLLFVLYNGVNIYLLINARCNELVHGTKAPKDIVRLYLMHAEASLVVQSIVEVVSIPLLLLSIWYFFIIVFSVSTSRYLDAMLVDIMMQVLSLYTFEEHGYVRTDSVHFVSSLMFYAMMYFVAVIENFILFGVLVCGVMQEMINIIMKRLARSWQGRPKQGSSIGGPSVLNMYLLHCQNEDMVKKLMETLNFPTLMLTGWYFFMIVYSVYYMYVFAFEASQRGIKLDQFKTYFNPLIFFLYQCLQLYLLVLIPSTYTDHAKKMMRLLNYVTANQYQYRPAEERLHERLANVFLVSILIVAQLSFIYLFMIMANVTMLINAEMLASTLNALFAVRNVIQQQWSCPVPRREYAKLLVYKILFIDIALLLFSLIMFYATQEKLPNKEDLAVGVYFFVFRNIITALVNLYLVGLMIASLIQGSINSKLTSLAVDRSGGEEVLSTLCEVYMLHCQNAQIEKQFMKIMNLPVLLLNGWYFYMIVLAVYYMYTSTVLEVKRGFGLDDIAKYFNSVSFFLYLAVQLYYMMSIPSQYTERSKKMLPILGTLNHQCRERRMEKMLDLITLDYMQRDYDVRNCGMYEINRVLLFGTTATVTSYVIILVQFHLQEYG</sequence>
<evidence type="ECO:0000256" key="2">
    <source>
        <dbReference type="ARBA" id="ARBA00022475"/>
    </source>
</evidence>
<evidence type="ECO:0000256" key="3">
    <source>
        <dbReference type="ARBA" id="ARBA00022692"/>
    </source>
</evidence>
<keyword evidence="5 8" id="KW-0472">Membrane</keyword>
<evidence type="ECO:0000256" key="6">
    <source>
        <dbReference type="ARBA" id="ARBA00023170"/>
    </source>
</evidence>
<name>A0A182JXJ1_9DIPT</name>
<feature type="transmembrane region" description="Helical" evidence="8">
    <location>
        <begin position="9"/>
        <end position="28"/>
    </location>
</feature>
<dbReference type="GO" id="GO:0050909">
    <property type="term" value="P:sensory perception of taste"/>
    <property type="evidence" value="ECO:0007669"/>
    <property type="project" value="InterPro"/>
</dbReference>
<organism evidence="9 10">
    <name type="scientific">Anopheles christyi</name>
    <dbReference type="NCBI Taxonomy" id="43041"/>
    <lineage>
        <taxon>Eukaryota</taxon>
        <taxon>Metazoa</taxon>
        <taxon>Ecdysozoa</taxon>
        <taxon>Arthropoda</taxon>
        <taxon>Hexapoda</taxon>
        <taxon>Insecta</taxon>
        <taxon>Pterygota</taxon>
        <taxon>Neoptera</taxon>
        <taxon>Endopterygota</taxon>
        <taxon>Diptera</taxon>
        <taxon>Nematocera</taxon>
        <taxon>Culicoidea</taxon>
        <taxon>Culicidae</taxon>
        <taxon>Anophelinae</taxon>
        <taxon>Anopheles</taxon>
    </lineage>
</organism>
<accession>A0A182JXJ1</accession>
<evidence type="ECO:0000256" key="8">
    <source>
        <dbReference type="SAM" id="Phobius"/>
    </source>
</evidence>
<feature type="transmembrane region" description="Helical" evidence="8">
    <location>
        <begin position="689"/>
        <end position="707"/>
    </location>
</feature>
<dbReference type="VEuPathDB" id="VectorBase:ACHR003223"/>
<dbReference type="GO" id="GO:0007635">
    <property type="term" value="P:chemosensory behavior"/>
    <property type="evidence" value="ECO:0007669"/>
    <property type="project" value="TreeGrafter"/>
</dbReference>
<feature type="transmembrane region" description="Helical" evidence="8">
    <location>
        <begin position="649"/>
        <end position="669"/>
    </location>
</feature>
<feature type="transmembrane region" description="Helical" evidence="8">
    <location>
        <begin position="135"/>
        <end position="154"/>
    </location>
</feature>
<evidence type="ECO:0000256" key="1">
    <source>
        <dbReference type="ARBA" id="ARBA00004651"/>
    </source>
</evidence>
<proteinExistence type="predicted"/>
<keyword evidence="6" id="KW-0675">Receptor</keyword>
<dbReference type="PANTHER" id="PTHR21143:SF134">
    <property type="entry name" value="GUSTATORY RECEPTOR"/>
    <property type="match status" value="1"/>
</dbReference>
<comment type="subcellular location">
    <subcellularLocation>
        <location evidence="1">Cell membrane</location>
        <topology evidence="1">Multi-pass membrane protein</topology>
    </subcellularLocation>
</comment>
<evidence type="ECO:0000313" key="9">
    <source>
        <dbReference type="EnsemblMetazoa" id="ACHR003223-PA"/>
    </source>
</evidence>
<dbReference type="AlphaFoldDB" id="A0A182JXJ1"/>
<feature type="transmembrane region" description="Helical" evidence="8">
    <location>
        <begin position="539"/>
        <end position="561"/>
    </location>
</feature>
<evidence type="ECO:0008006" key="11">
    <source>
        <dbReference type="Google" id="ProtNLM"/>
    </source>
</evidence>
<evidence type="ECO:0000256" key="7">
    <source>
        <dbReference type="ARBA" id="ARBA00023224"/>
    </source>
</evidence>
<dbReference type="GO" id="GO:0043025">
    <property type="term" value="C:neuronal cell body"/>
    <property type="evidence" value="ECO:0007669"/>
    <property type="project" value="TreeGrafter"/>
</dbReference>
<feature type="transmembrane region" description="Helical" evidence="8">
    <location>
        <begin position="499"/>
        <end position="518"/>
    </location>
</feature>
<dbReference type="GO" id="GO:0008049">
    <property type="term" value="P:male courtship behavior"/>
    <property type="evidence" value="ECO:0007669"/>
    <property type="project" value="TreeGrafter"/>
</dbReference>
<dbReference type="GO" id="GO:0030425">
    <property type="term" value="C:dendrite"/>
    <property type="evidence" value="ECO:0007669"/>
    <property type="project" value="TreeGrafter"/>
</dbReference>
<dbReference type="GO" id="GO:0030424">
    <property type="term" value="C:axon"/>
    <property type="evidence" value="ECO:0007669"/>
    <property type="project" value="TreeGrafter"/>
</dbReference>
<dbReference type="GO" id="GO:0005886">
    <property type="term" value="C:plasma membrane"/>
    <property type="evidence" value="ECO:0007669"/>
    <property type="project" value="UniProtKB-SubCell"/>
</dbReference>